<proteinExistence type="predicted"/>
<evidence type="ECO:0000313" key="1">
    <source>
        <dbReference type="EMBL" id="MBS0029999.1"/>
    </source>
</evidence>
<evidence type="ECO:0000313" key="2">
    <source>
        <dbReference type="Proteomes" id="UP000676386"/>
    </source>
</evidence>
<organism evidence="1 2">
    <name type="scientific">Chitinophaga hostae</name>
    <dbReference type="NCBI Taxonomy" id="2831022"/>
    <lineage>
        <taxon>Bacteria</taxon>
        <taxon>Pseudomonadati</taxon>
        <taxon>Bacteroidota</taxon>
        <taxon>Chitinophagia</taxon>
        <taxon>Chitinophagales</taxon>
        <taxon>Chitinophagaceae</taxon>
        <taxon>Chitinophaga</taxon>
    </lineage>
</organism>
<keyword evidence="2" id="KW-1185">Reference proteome</keyword>
<gene>
    <name evidence="1" type="ORF">KE626_21925</name>
</gene>
<sequence>MILHCNTLRHPLVHGGTQQRDRLLISLIPEQLELDDRAIEELIAFAGGLSTHVRHWGPDNKEAGDWLPFWESDTTSLLAILAATDLDSPRTAFRSKEILFRRRKKQEDMGTAKPGEPPSAAIMEEMIKSTACGIYGLALTILHICQKIPATHPLKQDIINIISSTLQDPLYRLIQFHKAIDQAAIQQYEGFIGTTGCSAPWGLKDKAAFECINFVLPYEYIDELWSLFLKFYKALSIILEKVKKAFHSSLRSRHDHEPHIALFITFLHLFKYLQQELNNTVEKHLLFYYHDVLRLEKRQLVPDKVHIVFELALRLPPHLITAGTALKAGADAAGVPMTYALTDELVISPVKLVEKKNLYVKDDRANGRPVKHVYSLPAADKRDGLEEEWPEGEKAWRALSGETVYERISYQYRKIQGLLDTYEYHPAAVLKEQQKLAKKLGQLQAYAGFSINSTEFWLENGADRMISLQLTTTANIDSLNLLELFQLDISTEKGLIPLNPNVANQPYDYNDTRTGMPYSFLSDIRNEYYSEISAAKAAGIPPDATYSLYNRVAQVHPYGGGIDLAKKETIKGEKEDMIVWIYRLIIWLHADFPAVLPADENTPPFIRFKTRELKETDLTIQQVEVYSYSGIVTEYSETGMGVLGHLQQPGQPAVFFRENTPGVIESKNQLVMASKVESDVFIKLQELFFKDPGFLYIWHNGDDNLSLGTKSFLYDGGWLEIKDNTGPGIINYVEKEGPLQASGQFPVVKSSRVSGWIKMEVTWGGEQFFVLDANNIVFAYRSNPVKIDANDTSLHQRTDGRLTSRHFLRAFNSLGNWEDLSGNGVSSSPLIPMPEPQLPIGPELFEPSRPRPVPANGNLFLGFEQLKPDQTLSLLFKTAPGTGNPDHYAPDIAWSYLTDNNWTALPPQYILKDTTLGMQQTGIILFQIPGNINNDNTAITGKDGRKDLYWLRASAVEKPEDDVMVDALPMLVDIHVNAAEAVFTDNNNTEEHLINGIPPFTVSALKYRDVQVKTVTQPYASFQGRTSEQLDRDGYITRIHERLRHKDRAVTLWDYERLLLESFPEVKVLKCLPHSRRIYTAKPGHVTVAAIPYPEKMTGNRIFYPIFEAGELTTMKQFLAKRNSYFVGGYGDPGFCCCEDNCQCDDEHDRLDVINARFEPVRIRVCVRFLKGKDIPFYTKALNEALKLFLSPWAKGKKALLFGTSVSRTRLLQFLENLDYVDVVTNLKIKHFSSRQMAEEYEDSINWSTTEVITPYAAASVLTTYLDRLNEDNPNVIDHDINVIRENDRCACGSCEEDRPPTFTDEVIDVKEDTRNVPAPDRKETDKTNTAPVTAKQRKELHDLLLKAWQPRLIHADAIINAMKKALKMALEEKKLEGKIPADARKGIAGEHAYRITPVLLNNQVTAMNVDVAFTKDEFTTIKIDKPQK</sequence>
<accession>A0ABS5J459</accession>
<comment type="caution">
    <text evidence="1">The sequence shown here is derived from an EMBL/GenBank/DDBJ whole genome shotgun (WGS) entry which is preliminary data.</text>
</comment>
<dbReference type="RefSeq" id="WP_211975131.1">
    <property type="nucleotide sequence ID" value="NZ_CBFHAM010000017.1"/>
</dbReference>
<dbReference type="Proteomes" id="UP000676386">
    <property type="component" value="Unassembled WGS sequence"/>
</dbReference>
<reference evidence="1 2" key="1">
    <citation type="submission" date="2021-04" db="EMBL/GenBank/DDBJ databases">
        <title>Chitinophaga sp. nov., isolated from the rhizosphere soil.</title>
        <authorList>
            <person name="He S."/>
        </authorList>
    </citation>
    <scope>NUCLEOTIDE SEQUENCE [LARGE SCALE GENOMIC DNA]</scope>
    <source>
        <strain evidence="1 2">2R12</strain>
    </source>
</reference>
<evidence type="ECO:0008006" key="3">
    <source>
        <dbReference type="Google" id="ProtNLM"/>
    </source>
</evidence>
<protein>
    <recommendedName>
        <fullName evidence="3">Baseplate J-like protein</fullName>
    </recommendedName>
</protein>
<name>A0ABS5J459_9BACT</name>
<dbReference type="EMBL" id="JAGTXB010000011">
    <property type="protein sequence ID" value="MBS0029999.1"/>
    <property type="molecule type" value="Genomic_DNA"/>
</dbReference>